<protein>
    <submittedName>
        <fullName evidence="1">Uncharacterized protein</fullName>
    </submittedName>
</protein>
<gene>
    <name evidence="1" type="ORF">LV75_004333</name>
</gene>
<keyword evidence="2" id="KW-1185">Reference proteome</keyword>
<dbReference type="RefSeq" id="WP_253888781.1">
    <property type="nucleotide sequence ID" value="NZ_BAAAVB010000003.1"/>
</dbReference>
<organism evidence="1 2">
    <name type="scientific">Actinokineospora diospyrosa</name>
    <dbReference type="NCBI Taxonomy" id="103728"/>
    <lineage>
        <taxon>Bacteria</taxon>
        <taxon>Bacillati</taxon>
        <taxon>Actinomycetota</taxon>
        <taxon>Actinomycetes</taxon>
        <taxon>Pseudonocardiales</taxon>
        <taxon>Pseudonocardiaceae</taxon>
        <taxon>Actinokineospora</taxon>
    </lineage>
</organism>
<name>A0ABT1IGX2_9PSEU</name>
<evidence type="ECO:0000313" key="1">
    <source>
        <dbReference type="EMBL" id="MCP2271819.1"/>
    </source>
</evidence>
<proteinExistence type="predicted"/>
<comment type="caution">
    <text evidence="1">The sequence shown here is derived from an EMBL/GenBank/DDBJ whole genome shotgun (WGS) entry which is preliminary data.</text>
</comment>
<dbReference type="Proteomes" id="UP001205185">
    <property type="component" value="Unassembled WGS sequence"/>
</dbReference>
<dbReference type="EMBL" id="JAMTCO010000010">
    <property type="protein sequence ID" value="MCP2271819.1"/>
    <property type="molecule type" value="Genomic_DNA"/>
</dbReference>
<accession>A0ABT1IGX2</accession>
<sequence length="71" mass="8037">MTYINNGGVTPEVWVWIDRNPTVEVDRLDPHQVALKLGDPTAPLRLVVDEDALDALERLIKQAREEFAVAR</sequence>
<reference evidence="1 2" key="1">
    <citation type="submission" date="2022-06" db="EMBL/GenBank/DDBJ databases">
        <title>Genomic Encyclopedia of Archaeal and Bacterial Type Strains, Phase II (KMG-II): from individual species to whole genera.</title>
        <authorList>
            <person name="Goeker M."/>
        </authorList>
    </citation>
    <scope>NUCLEOTIDE SEQUENCE [LARGE SCALE GENOMIC DNA]</scope>
    <source>
        <strain evidence="1 2">DSM 44255</strain>
    </source>
</reference>
<evidence type="ECO:0000313" key="2">
    <source>
        <dbReference type="Proteomes" id="UP001205185"/>
    </source>
</evidence>